<dbReference type="EMBL" id="VSRR010006512">
    <property type="protein sequence ID" value="MPC44970.1"/>
    <property type="molecule type" value="Genomic_DNA"/>
</dbReference>
<accession>A0A5B7FBD3</accession>
<reference evidence="1 2" key="1">
    <citation type="submission" date="2019-05" db="EMBL/GenBank/DDBJ databases">
        <title>Another draft genome of Portunus trituberculatus and its Hox gene families provides insights of decapod evolution.</title>
        <authorList>
            <person name="Jeong J.-H."/>
            <person name="Song I."/>
            <person name="Kim S."/>
            <person name="Choi T."/>
            <person name="Kim D."/>
            <person name="Ryu S."/>
            <person name="Kim W."/>
        </authorList>
    </citation>
    <scope>NUCLEOTIDE SEQUENCE [LARGE SCALE GENOMIC DNA]</scope>
    <source>
        <tissue evidence="1">Muscle</tissue>
    </source>
</reference>
<protein>
    <submittedName>
        <fullName evidence="1">Uncharacterized protein</fullName>
    </submittedName>
</protein>
<sequence length="73" mass="8325">MDHLSIGDGDYNVWFRNRTRKQGGGVILLVKKDLMVDSAMNGEGKGREIENLLKRNMGKHLNIIVIYVALHKF</sequence>
<dbReference type="AlphaFoldDB" id="A0A5B7FBD3"/>
<name>A0A5B7FBD3_PORTR</name>
<proteinExistence type="predicted"/>
<organism evidence="1 2">
    <name type="scientific">Portunus trituberculatus</name>
    <name type="common">Swimming crab</name>
    <name type="synonym">Neptunus trituberculatus</name>
    <dbReference type="NCBI Taxonomy" id="210409"/>
    <lineage>
        <taxon>Eukaryota</taxon>
        <taxon>Metazoa</taxon>
        <taxon>Ecdysozoa</taxon>
        <taxon>Arthropoda</taxon>
        <taxon>Crustacea</taxon>
        <taxon>Multicrustacea</taxon>
        <taxon>Malacostraca</taxon>
        <taxon>Eumalacostraca</taxon>
        <taxon>Eucarida</taxon>
        <taxon>Decapoda</taxon>
        <taxon>Pleocyemata</taxon>
        <taxon>Brachyura</taxon>
        <taxon>Eubrachyura</taxon>
        <taxon>Portunoidea</taxon>
        <taxon>Portunidae</taxon>
        <taxon>Portuninae</taxon>
        <taxon>Portunus</taxon>
    </lineage>
</organism>
<dbReference type="Proteomes" id="UP000324222">
    <property type="component" value="Unassembled WGS sequence"/>
</dbReference>
<keyword evidence="2" id="KW-1185">Reference proteome</keyword>
<evidence type="ECO:0000313" key="2">
    <source>
        <dbReference type="Proteomes" id="UP000324222"/>
    </source>
</evidence>
<comment type="caution">
    <text evidence="1">The sequence shown here is derived from an EMBL/GenBank/DDBJ whole genome shotgun (WGS) entry which is preliminary data.</text>
</comment>
<evidence type="ECO:0000313" key="1">
    <source>
        <dbReference type="EMBL" id="MPC44970.1"/>
    </source>
</evidence>
<gene>
    <name evidence="1" type="ORF">E2C01_038652</name>
</gene>